<dbReference type="RefSeq" id="WP_155152315.1">
    <property type="nucleotide sequence ID" value="NZ_JACOPQ010000005.1"/>
</dbReference>
<dbReference type="Proteomes" id="UP000607645">
    <property type="component" value="Unassembled WGS sequence"/>
</dbReference>
<reference evidence="1" key="1">
    <citation type="submission" date="2020-08" db="EMBL/GenBank/DDBJ databases">
        <title>Genome public.</title>
        <authorList>
            <person name="Liu C."/>
            <person name="Sun Q."/>
        </authorList>
    </citation>
    <scope>NUCLEOTIDE SEQUENCE</scope>
    <source>
        <strain evidence="1">NSJ-52</strain>
    </source>
</reference>
<name>A0A8J6JKB9_9FIRM</name>
<protein>
    <submittedName>
        <fullName evidence="1">DUF4177 domain-containing protein</fullName>
    </submittedName>
</protein>
<keyword evidence="2" id="KW-1185">Reference proteome</keyword>
<evidence type="ECO:0000313" key="1">
    <source>
        <dbReference type="EMBL" id="MBC5736857.1"/>
    </source>
</evidence>
<organism evidence="1 2">
    <name type="scientific">Lawsonibacter faecis</name>
    <dbReference type="NCBI Taxonomy" id="2763052"/>
    <lineage>
        <taxon>Bacteria</taxon>
        <taxon>Bacillati</taxon>
        <taxon>Bacillota</taxon>
        <taxon>Clostridia</taxon>
        <taxon>Eubacteriales</taxon>
        <taxon>Oscillospiraceae</taxon>
        <taxon>Lawsonibacter</taxon>
    </lineage>
</organism>
<dbReference type="Pfam" id="PF13783">
    <property type="entry name" value="DUF4177"/>
    <property type="match status" value="1"/>
</dbReference>
<dbReference type="EMBL" id="JACOPQ010000005">
    <property type="protein sequence ID" value="MBC5736857.1"/>
    <property type="molecule type" value="Genomic_DNA"/>
</dbReference>
<proteinExistence type="predicted"/>
<gene>
    <name evidence="1" type="ORF">H8S62_07500</name>
</gene>
<sequence length="61" mass="7251">MYEYEYVSVQNDRMMGAEFTGYQEIIRTFAQRGYRLVCCIPTNIIGVLQNFDLVFEREVET</sequence>
<accession>A0A8J6JKB9</accession>
<comment type="caution">
    <text evidence="1">The sequence shown here is derived from an EMBL/GenBank/DDBJ whole genome shotgun (WGS) entry which is preliminary data.</text>
</comment>
<evidence type="ECO:0000313" key="2">
    <source>
        <dbReference type="Proteomes" id="UP000607645"/>
    </source>
</evidence>
<dbReference type="AlphaFoldDB" id="A0A8J6JKB9"/>
<dbReference type="InterPro" id="IPR025234">
    <property type="entry name" value="YjzH-like"/>
</dbReference>